<dbReference type="HOGENOM" id="CLU_356572_0_0_1"/>
<dbReference type="GO" id="GO:0005880">
    <property type="term" value="C:nuclear microtubule"/>
    <property type="evidence" value="ECO:0000318"/>
    <property type="project" value="GO_Central"/>
</dbReference>
<dbReference type="GO" id="GO:0051225">
    <property type="term" value="P:spindle assembly"/>
    <property type="evidence" value="ECO:0000318"/>
    <property type="project" value="GO_Central"/>
</dbReference>
<proteinExistence type="inferred from homology"/>
<dbReference type="AlphaFoldDB" id="D8RAK5"/>
<name>D8RAK5_SELML</name>
<dbReference type="Pfam" id="PF04484">
    <property type="entry name" value="QWRF"/>
    <property type="match status" value="1"/>
</dbReference>
<dbReference type="Proteomes" id="UP000001514">
    <property type="component" value="Unassembled WGS sequence"/>
</dbReference>
<dbReference type="Gramene" id="EFJ30635">
    <property type="protein sequence ID" value="EFJ30635"/>
    <property type="gene ID" value="SELMODRAFT_409167"/>
</dbReference>
<dbReference type="GO" id="GO:0005737">
    <property type="term" value="C:cytoplasm"/>
    <property type="evidence" value="ECO:0000318"/>
    <property type="project" value="GO_Central"/>
</dbReference>
<feature type="compositionally biased region" description="Low complexity" evidence="2">
    <location>
        <begin position="260"/>
        <end position="281"/>
    </location>
</feature>
<dbReference type="OMA" id="QLYRNNW"/>
<gene>
    <name evidence="3" type="ORF">SELMODRAFT_409167</name>
</gene>
<feature type="region of interest" description="Disordered" evidence="2">
    <location>
        <begin position="319"/>
        <end position="410"/>
    </location>
</feature>
<evidence type="ECO:0000313" key="3">
    <source>
        <dbReference type="EMBL" id="EFJ30635.1"/>
    </source>
</evidence>
<feature type="region of interest" description="Disordered" evidence="2">
    <location>
        <begin position="135"/>
        <end position="205"/>
    </location>
</feature>
<dbReference type="InterPro" id="IPR007573">
    <property type="entry name" value="QWRF"/>
</dbReference>
<feature type="compositionally biased region" description="Basic and acidic residues" evidence="2">
    <location>
        <begin position="91"/>
        <end position="106"/>
    </location>
</feature>
<feature type="compositionally biased region" description="Pro residues" evidence="2">
    <location>
        <begin position="52"/>
        <end position="61"/>
    </location>
</feature>
<dbReference type="OrthoDB" id="1924320at2759"/>
<comment type="similarity">
    <text evidence="1">Belongs to the QWRF family.</text>
</comment>
<organism evidence="4">
    <name type="scientific">Selaginella moellendorffii</name>
    <name type="common">Spikemoss</name>
    <dbReference type="NCBI Taxonomy" id="88036"/>
    <lineage>
        <taxon>Eukaryota</taxon>
        <taxon>Viridiplantae</taxon>
        <taxon>Streptophyta</taxon>
        <taxon>Embryophyta</taxon>
        <taxon>Tracheophyta</taxon>
        <taxon>Lycopodiopsida</taxon>
        <taxon>Selaginellales</taxon>
        <taxon>Selaginellaceae</taxon>
        <taxon>Selaginella</taxon>
    </lineage>
</organism>
<evidence type="ECO:0000313" key="4">
    <source>
        <dbReference type="Proteomes" id="UP000001514"/>
    </source>
</evidence>
<dbReference type="PANTHER" id="PTHR31807:SF37">
    <property type="entry name" value="HAUS AUGMIN-LIKE COMPLEX SUBUNIT 8"/>
    <property type="match status" value="1"/>
</dbReference>
<dbReference type="InParanoid" id="D8RAK5"/>
<evidence type="ECO:0000256" key="2">
    <source>
        <dbReference type="SAM" id="MobiDB-lite"/>
    </source>
</evidence>
<reference evidence="3 4" key="1">
    <citation type="journal article" date="2011" name="Science">
        <title>The Selaginella genome identifies genetic changes associated with the evolution of vascular plants.</title>
        <authorList>
            <person name="Banks J.A."/>
            <person name="Nishiyama T."/>
            <person name="Hasebe M."/>
            <person name="Bowman J.L."/>
            <person name="Gribskov M."/>
            <person name="dePamphilis C."/>
            <person name="Albert V.A."/>
            <person name="Aono N."/>
            <person name="Aoyama T."/>
            <person name="Ambrose B.A."/>
            <person name="Ashton N.W."/>
            <person name="Axtell M.J."/>
            <person name="Barker E."/>
            <person name="Barker M.S."/>
            <person name="Bennetzen J.L."/>
            <person name="Bonawitz N.D."/>
            <person name="Chapple C."/>
            <person name="Cheng C."/>
            <person name="Correa L.G."/>
            <person name="Dacre M."/>
            <person name="DeBarry J."/>
            <person name="Dreyer I."/>
            <person name="Elias M."/>
            <person name="Engstrom E.M."/>
            <person name="Estelle M."/>
            <person name="Feng L."/>
            <person name="Finet C."/>
            <person name="Floyd S.K."/>
            <person name="Frommer W.B."/>
            <person name="Fujita T."/>
            <person name="Gramzow L."/>
            <person name="Gutensohn M."/>
            <person name="Harholt J."/>
            <person name="Hattori M."/>
            <person name="Heyl A."/>
            <person name="Hirai T."/>
            <person name="Hiwatashi Y."/>
            <person name="Ishikawa M."/>
            <person name="Iwata M."/>
            <person name="Karol K.G."/>
            <person name="Koehler B."/>
            <person name="Kolukisaoglu U."/>
            <person name="Kubo M."/>
            <person name="Kurata T."/>
            <person name="Lalonde S."/>
            <person name="Li K."/>
            <person name="Li Y."/>
            <person name="Litt A."/>
            <person name="Lyons E."/>
            <person name="Manning G."/>
            <person name="Maruyama T."/>
            <person name="Michael T.P."/>
            <person name="Mikami K."/>
            <person name="Miyazaki S."/>
            <person name="Morinaga S."/>
            <person name="Murata T."/>
            <person name="Mueller-Roeber B."/>
            <person name="Nelson D.R."/>
            <person name="Obara M."/>
            <person name="Oguri Y."/>
            <person name="Olmstead R.G."/>
            <person name="Onodera N."/>
            <person name="Petersen B.L."/>
            <person name="Pils B."/>
            <person name="Prigge M."/>
            <person name="Rensing S.A."/>
            <person name="Riano-Pachon D.M."/>
            <person name="Roberts A.W."/>
            <person name="Sato Y."/>
            <person name="Scheller H.V."/>
            <person name="Schulz B."/>
            <person name="Schulz C."/>
            <person name="Shakirov E.V."/>
            <person name="Shibagaki N."/>
            <person name="Shinohara N."/>
            <person name="Shippen D.E."/>
            <person name="Soerensen I."/>
            <person name="Sotooka R."/>
            <person name="Sugimoto N."/>
            <person name="Sugita M."/>
            <person name="Sumikawa N."/>
            <person name="Tanurdzic M."/>
            <person name="Theissen G."/>
            <person name="Ulvskov P."/>
            <person name="Wakazuki S."/>
            <person name="Weng J.K."/>
            <person name="Willats W.W."/>
            <person name="Wipf D."/>
            <person name="Wolf P.G."/>
            <person name="Yang L."/>
            <person name="Zimmer A.D."/>
            <person name="Zhu Q."/>
            <person name="Mitros T."/>
            <person name="Hellsten U."/>
            <person name="Loque D."/>
            <person name="Otillar R."/>
            <person name="Salamov A."/>
            <person name="Schmutz J."/>
            <person name="Shapiro H."/>
            <person name="Lindquist E."/>
            <person name="Lucas S."/>
            <person name="Rokhsar D."/>
            <person name="Grigoriev I.V."/>
        </authorList>
    </citation>
    <scope>NUCLEOTIDE SEQUENCE [LARGE SCALE GENOMIC DNA]</scope>
</reference>
<dbReference type="eggNOG" id="ENOG502QYE5">
    <property type="taxonomic scope" value="Eukaryota"/>
</dbReference>
<accession>D8RAK5</accession>
<evidence type="ECO:0000256" key="1">
    <source>
        <dbReference type="ARBA" id="ARBA00010016"/>
    </source>
</evidence>
<dbReference type="KEGG" id="smo:SELMODRAFT_409167"/>
<protein>
    <submittedName>
        <fullName evidence="3">Uncharacterized protein</fullName>
    </submittedName>
</protein>
<sequence length="652" mass="69730">MMVAATLELENERDPLALAEKSNVGVSRKPRNREVSSRYKIAGSGGGVAAAAPPPPPPPPTVRRFPSPNVGRLGDAPAAPAPLDLPPKRAISAERKRNGDDKRGAAKEVWSSCQNIVTGSSQGAILCDDKAKIDHALKPAANRPRVATPERKRSRQGADQAENARPIENVGGGKLESQRWSGTANGKSISRSLDLSMGRASSIGTKGNRYLVPARSFNQLTGKLLEPTKKPSKPADSSSLGDETKIDTRCVRSVPDDADLASCDSDAGDSVKSSLDSQRSSVDSEKSSSRPSKAARGTVVPARFWQDLGSRIRRLSDVNQLRSSMPEGEFLGSKTSNRRSNKSGNASGGNSAPSSTASTPAPSQAPSWVYSPVRAVSSTVAPQPSPPPSSPSKVSSPSRGLPSPTRTRALPSGVAAGFYQGVRPGSVACMLNFGNDSSTGRRAMSQQDEALCLRILHNRWLQWRYVNARSQATLSAQKATGERMLYNASLQISDLQSRVAEKRIRLQKAKQDLKVRAVIAAHGEHLDEWEELEPEHAIALSGFIAALEAATLKVPVTGGAKVDIPALQNALTLLGDAMVPLESTTRELLPRAEKTNEVVCQLAHVSSQGKALLQECGEILDRIATLEIEERSLRSYVVQLDNEKKRTTTARK</sequence>
<dbReference type="EMBL" id="GL377575">
    <property type="protein sequence ID" value="EFJ30635.1"/>
    <property type="molecule type" value="Genomic_DNA"/>
</dbReference>
<keyword evidence="4" id="KW-1185">Reference proteome</keyword>
<feature type="compositionally biased region" description="Low complexity" evidence="2">
    <location>
        <begin position="342"/>
        <end position="367"/>
    </location>
</feature>
<dbReference type="PANTHER" id="PTHR31807">
    <property type="entry name" value="AUGMIN FAMILY MEMBER"/>
    <property type="match status" value="1"/>
</dbReference>
<dbReference type="FunCoup" id="D8RAK5">
    <property type="interactions" value="2350"/>
</dbReference>
<dbReference type="STRING" id="88036.D8RAK5"/>
<feature type="region of interest" description="Disordered" evidence="2">
    <location>
        <begin position="20"/>
        <end position="107"/>
    </location>
</feature>
<feature type="region of interest" description="Disordered" evidence="2">
    <location>
        <begin position="222"/>
        <end position="297"/>
    </location>
</feature>
<dbReference type="GO" id="GO:0008017">
    <property type="term" value="F:microtubule binding"/>
    <property type="evidence" value="ECO:0000318"/>
    <property type="project" value="GO_Central"/>
</dbReference>
<feature type="compositionally biased region" description="Polar residues" evidence="2">
    <location>
        <begin position="178"/>
        <end position="193"/>
    </location>
</feature>